<keyword evidence="2" id="KW-1185">Reference proteome</keyword>
<dbReference type="RefSeq" id="WP_006078717.1">
    <property type="nucleotide sequence ID" value="NZ_AOMD01000030.1"/>
</dbReference>
<evidence type="ECO:0000313" key="2">
    <source>
        <dbReference type="Proteomes" id="UP000011669"/>
    </source>
</evidence>
<dbReference type="AlphaFoldDB" id="M0MCT4"/>
<dbReference type="Proteomes" id="UP000011669">
    <property type="component" value="Unassembled WGS sequence"/>
</dbReference>
<proteinExistence type="predicted"/>
<organism evidence="1 2">
    <name type="scientific">Halococcus saccharolyticus DSM 5350</name>
    <dbReference type="NCBI Taxonomy" id="1227455"/>
    <lineage>
        <taxon>Archaea</taxon>
        <taxon>Methanobacteriati</taxon>
        <taxon>Methanobacteriota</taxon>
        <taxon>Stenosarchaea group</taxon>
        <taxon>Halobacteria</taxon>
        <taxon>Halobacteriales</taxon>
        <taxon>Halococcaceae</taxon>
        <taxon>Halococcus</taxon>
    </lineage>
</organism>
<accession>M0MCT4</accession>
<gene>
    <name evidence="1" type="ORF">C449_14307</name>
</gene>
<reference evidence="1 2" key="1">
    <citation type="journal article" date="2014" name="PLoS Genet.">
        <title>Phylogenetically driven sequencing of extremely halophilic archaea reveals strategies for static and dynamic osmo-response.</title>
        <authorList>
            <person name="Becker E.A."/>
            <person name="Seitzer P.M."/>
            <person name="Tritt A."/>
            <person name="Larsen D."/>
            <person name="Krusor M."/>
            <person name="Yao A.I."/>
            <person name="Wu D."/>
            <person name="Madern D."/>
            <person name="Eisen J.A."/>
            <person name="Darling A.E."/>
            <person name="Facciotti M.T."/>
        </authorList>
    </citation>
    <scope>NUCLEOTIDE SEQUENCE [LARGE SCALE GENOMIC DNA]</scope>
    <source>
        <strain evidence="1 2">DSM 5350</strain>
    </source>
</reference>
<sequence length="147" mass="17588">MGVYKTLDEVPDRYRFYQHAAAYDGRDVWDEYLETHLWERGSSDKFKKDTRLVERRWKAHMDDRGRHHALATPEDVNAWFESLLDQLALWSAYTPYWVRIEDFYRWLQWHTDHPHTYHPVLMAAAEYDAASKVWAEKIRGKPTGGST</sequence>
<dbReference type="STRING" id="1227455.C449_14307"/>
<dbReference type="EMBL" id="AOMD01000030">
    <property type="protein sequence ID" value="EMA43158.1"/>
    <property type="molecule type" value="Genomic_DNA"/>
</dbReference>
<evidence type="ECO:0000313" key="1">
    <source>
        <dbReference type="EMBL" id="EMA43158.1"/>
    </source>
</evidence>
<dbReference type="OrthoDB" id="240960at2157"/>
<protein>
    <submittedName>
        <fullName evidence="1">Uncharacterized protein</fullName>
    </submittedName>
</protein>
<dbReference type="InParanoid" id="M0MCT4"/>
<name>M0MCT4_9EURY</name>
<comment type="caution">
    <text evidence="1">The sequence shown here is derived from an EMBL/GenBank/DDBJ whole genome shotgun (WGS) entry which is preliminary data.</text>
</comment>